<dbReference type="RefSeq" id="WP_083399656.1">
    <property type="nucleotide sequence ID" value="NZ_FOLW01000004.1"/>
</dbReference>
<dbReference type="AlphaFoldDB" id="A0AAJ4WAD1"/>
<keyword evidence="2" id="KW-0800">Toxin</keyword>
<comment type="subcellular location">
    <subcellularLocation>
        <location evidence="1">Target cell</location>
        <location evidence="1">Target cell cytoplasm</location>
    </subcellularLocation>
</comment>
<dbReference type="Pfam" id="PF04829">
    <property type="entry name" value="PT-VENN"/>
    <property type="match status" value="1"/>
</dbReference>
<reference evidence="6 7" key="1">
    <citation type="submission" date="2016-10" db="EMBL/GenBank/DDBJ databases">
        <authorList>
            <person name="Varghese N."/>
            <person name="Submissions S."/>
        </authorList>
    </citation>
    <scope>NUCLEOTIDE SEQUENCE [LARGE SCALE GENOMIC DNA]</scope>
    <source>
        <strain evidence="6 7">DSM 5563</strain>
    </source>
</reference>
<feature type="domain" description="VENN motif-containing" evidence="5">
    <location>
        <begin position="113"/>
        <end position="161"/>
    </location>
</feature>
<organism evidence="6 7">
    <name type="scientific">Pragia fontium DSM 5563 = ATCC 49100</name>
    <dbReference type="NCBI Taxonomy" id="1122977"/>
    <lineage>
        <taxon>Bacteria</taxon>
        <taxon>Pseudomonadati</taxon>
        <taxon>Pseudomonadota</taxon>
        <taxon>Gammaproteobacteria</taxon>
        <taxon>Enterobacterales</taxon>
        <taxon>Budviciaceae</taxon>
        <taxon>Pragia</taxon>
    </lineage>
</organism>
<evidence type="ECO:0000256" key="1">
    <source>
        <dbReference type="ARBA" id="ARBA00004219"/>
    </source>
</evidence>
<accession>A0AAJ4WAD1</accession>
<sequence>MKKYGTGSDLQQAIQSANAALQGVIGGNIGAAAAGASAPYLAQAVKNLADQNFPIDKEHPNNANLIAKVIGHAIVGAVVAQTSGNDALSGALGGSSGELIAMTIAKERFGKEPEDLTEAERQFIVNITAIASGVATGIIIDSTAGAATGAAAGQNAAKNNAIVASMTGKTDEEIRQEIKNQFDSACSGNLKQCQDMLLIGGTLAFLPVLPEAVLISGSVGGGANIGIQYLANGTVDPRDAVYASWVGMATAGSGFWGTVSWNTAGGALSSYTKDENPLVGGLVSGAGSSIGYGIGKLTQGQFNKVMNENWKNWSFTNPNLAEFGISQALPQSSFPSVIGNIANSGFTEISIEQINKKLDSLK</sequence>
<evidence type="ECO:0000259" key="5">
    <source>
        <dbReference type="Pfam" id="PF04829"/>
    </source>
</evidence>
<evidence type="ECO:0000313" key="6">
    <source>
        <dbReference type="EMBL" id="SFC76634.1"/>
    </source>
</evidence>
<evidence type="ECO:0000256" key="2">
    <source>
        <dbReference type="ARBA" id="ARBA00022656"/>
    </source>
</evidence>
<gene>
    <name evidence="6" type="ORF">SAMN02745723_10468</name>
</gene>
<dbReference type="InterPro" id="IPR006914">
    <property type="entry name" value="VENN_dom"/>
</dbReference>
<proteinExistence type="predicted"/>
<evidence type="ECO:0000256" key="3">
    <source>
        <dbReference type="ARBA" id="ARBA00022913"/>
    </source>
</evidence>
<keyword evidence="4" id="KW-0843">Virulence</keyword>
<protein>
    <submittedName>
        <fullName evidence="6">Pre-toxin domain with VENN motif-containing protein</fullName>
    </submittedName>
</protein>
<comment type="caution">
    <text evidence="6">The sequence shown here is derived from an EMBL/GenBank/DDBJ whole genome shotgun (WGS) entry which is preliminary data.</text>
</comment>
<name>A0AAJ4WAD1_9GAMM</name>
<dbReference type="Proteomes" id="UP000226420">
    <property type="component" value="Unassembled WGS sequence"/>
</dbReference>
<evidence type="ECO:0000313" key="7">
    <source>
        <dbReference type="Proteomes" id="UP000226420"/>
    </source>
</evidence>
<evidence type="ECO:0000256" key="4">
    <source>
        <dbReference type="ARBA" id="ARBA00023026"/>
    </source>
</evidence>
<dbReference type="GO" id="GO:0090729">
    <property type="term" value="F:toxin activity"/>
    <property type="evidence" value="ECO:0007669"/>
    <property type="project" value="UniProtKB-KW"/>
</dbReference>
<dbReference type="EMBL" id="FOLW01000004">
    <property type="protein sequence ID" value="SFC76634.1"/>
    <property type="molecule type" value="Genomic_DNA"/>
</dbReference>
<keyword evidence="3" id="KW-1266">Target cell cytoplasm</keyword>